<keyword evidence="2" id="KW-0805">Transcription regulation</keyword>
<keyword evidence="4" id="KW-0238">DNA-binding</keyword>
<dbReference type="InterPro" id="IPR014284">
    <property type="entry name" value="RNA_pol_sigma-70_dom"/>
</dbReference>
<organism evidence="7 8">
    <name type="scientific">Algoriphagus formosus</name>
    <dbReference type="NCBI Taxonomy" id="2007308"/>
    <lineage>
        <taxon>Bacteria</taxon>
        <taxon>Pseudomonadati</taxon>
        <taxon>Bacteroidota</taxon>
        <taxon>Cytophagia</taxon>
        <taxon>Cytophagales</taxon>
        <taxon>Cyclobacteriaceae</taxon>
        <taxon>Algoriphagus</taxon>
    </lineage>
</organism>
<sequence length="203" mass="23838">MKLEKNLSDQEITEMIQRNSNPNKAIAQLYEQHYDMLESMVIQNSGTEEEAADIIQESMLVMVQMIKTGKFRGESTIKSMLYSISKNKWISEIRRKRSSLARHENYLTKHEENELDVSEAITRQENLNFVMTLFDKLGETCKKILNLFYYEDMAMKEICEKMEFSSEQVLRNKKYKCLKSLIESVKSSPQIGEQLLKSLRNEK</sequence>
<dbReference type="InterPro" id="IPR053812">
    <property type="entry name" value="HTH_Sigma70_ECF-like"/>
</dbReference>
<keyword evidence="3" id="KW-0731">Sigma factor</keyword>
<dbReference type="Pfam" id="PF07638">
    <property type="entry name" value="Sigma70_ECF"/>
    <property type="match status" value="1"/>
</dbReference>
<dbReference type="PANTHER" id="PTHR43133:SF8">
    <property type="entry name" value="RNA POLYMERASE SIGMA FACTOR HI_1459-RELATED"/>
    <property type="match status" value="1"/>
</dbReference>
<dbReference type="InterPro" id="IPR036388">
    <property type="entry name" value="WH-like_DNA-bd_sf"/>
</dbReference>
<evidence type="ECO:0000256" key="5">
    <source>
        <dbReference type="ARBA" id="ARBA00023163"/>
    </source>
</evidence>
<evidence type="ECO:0000256" key="3">
    <source>
        <dbReference type="ARBA" id="ARBA00023082"/>
    </source>
</evidence>
<proteinExistence type="inferred from homology"/>
<dbReference type="GO" id="GO:0016987">
    <property type="term" value="F:sigma factor activity"/>
    <property type="evidence" value="ECO:0007669"/>
    <property type="project" value="UniProtKB-KW"/>
</dbReference>
<dbReference type="AlphaFoldDB" id="A0A4R5UU13"/>
<evidence type="ECO:0000256" key="2">
    <source>
        <dbReference type="ARBA" id="ARBA00023015"/>
    </source>
</evidence>
<dbReference type="GO" id="GO:0003677">
    <property type="term" value="F:DNA binding"/>
    <property type="evidence" value="ECO:0007669"/>
    <property type="project" value="UniProtKB-KW"/>
</dbReference>
<protein>
    <submittedName>
        <fullName evidence="7">Sigma-70 family RNA polymerase sigma factor</fullName>
    </submittedName>
</protein>
<dbReference type="SUPFAM" id="SSF88946">
    <property type="entry name" value="Sigma2 domain of RNA polymerase sigma factors"/>
    <property type="match status" value="1"/>
</dbReference>
<dbReference type="Proteomes" id="UP000295438">
    <property type="component" value="Unassembled WGS sequence"/>
</dbReference>
<comment type="caution">
    <text evidence="7">The sequence shown here is derived from an EMBL/GenBank/DDBJ whole genome shotgun (WGS) entry which is preliminary data.</text>
</comment>
<reference evidence="7 8" key="1">
    <citation type="submission" date="2019-03" db="EMBL/GenBank/DDBJ databases">
        <title>Algoriphagus aquimaris sp. nov., isolated form marine sediment in Pohang, Korea.</title>
        <authorList>
            <person name="Kim J."/>
            <person name="Yoon S.-H."/>
            <person name="Lee S.-S."/>
        </authorList>
    </citation>
    <scope>NUCLEOTIDE SEQUENCE [LARGE SCALE GENOMIC DNA]</scope>
    <source>
        <strain evidence="7 8">F21</strain>
    </source>
</reference>
<gene>
    <name evidence="7" type="ORF">E1898_13950</name>
</gene>
<feature type="domain" description="RNA polymerase sigma-70 ECF-like HTH" evidence="6">
    <location>
        <begin position="10"/>
        <end position="174"/>
    </location>
</feature>
<dbReference type="PANTHER" id="PTHR43133">
    <property type="entry name" value="RNA POLYMERASE ECF-TYPE SIGMA FACTO"/>
    <property type="match status" value="1"/>
</dbReference>
<dbReference type="Gene3D" id="1.10.1740.10">
    <property type="match status" value="1"/>
</dbReference>
<comment type="similarity">
    <text evidence="1">Belongs to the sigma-70 factor family. ECF subfamily.</text>
</comment>
<dbReference type="Gene3D" id="1.10.10.10">
    <property type="entry name" value="Winged helix-like DNA-binding domain superfamily/Winged helix DNA-binding domain"/>
    <property type="match status" value="1"/>
</dbReference>
<dbReference type="NCBIfam" id="TIGR02937">
    <property type="entry name" value="sigma70-ECF"/>
    <property type="match status" value="1"/>
</dbReference>
<dbReference type="SUPFAM" id="SSF88659">
    <property type="entry name" value="Sigma3 and sigma4 domains of RNA polymerase sigma factors"/>
    <property type="match status" value="1"/>
</dbReference>
<keyword evidence="5" id="KW-0804">Transcription</keyword>
<dbReference type="InterPro" id="IPR013324">
    <property type="entry name" value="RNA_pol_sigma_r3/r4-like"/>
</dbReference>
<dbReference type="InterPro" id="IPR039425">
    <property type="entry name" value="RNA_pol_sigma-70-like"/>
</dbReference>
<evidence type="ECO:0000313" key="8">
    <source>
        <dbReference type="Proteomes" id="UP000295438"/>
    </source>
</evidence>
<dbReference type="EMBL" id="SMUW01000036">
    <property type="protein sequence ID" value="TDK42545.1"/>
    <property type="molecule type" value="Genomic_DNA"/>
</dbReference>
<evidence type="ECO:0000313" key="7">
    <source>
        <dbReference type="EMBL" id="TDK42545.1"/>
    </source>
</evidence>
<evidence type="ECO:0000259" key="6">
    <source>
        <dbReference type="Pfam" id="PF07638"/>
    </source>
</evidence>
<evidence type="ECO:0000256" key="1">
    <source>
        <dbReference type="ARBA" id="ARBA00010641"/>
    </source>
</evidence>
<evidence type="ECO:0000256" key="4">
    <source>
        <dbReference type="ARBA" id="ARBA00023125"/>
    </source>
</evidence>
<dbReference type="InterPro" id="IPR013325">
    <property type="entry name" value="RNA_pol_sigma_r2"/>
</dbReference>
<keyword evidence="8" id="KW-1185">Reference proteome</keyword>
<accession>A0A4R5UU13</accession>
<dbReference type="GO" id="GO:0006352">
    <property type="term" value="P:DNA-templated transcription initiation"/>
    <property type="evidence" value="ECO:0007669"/>
    <property type="project" value="InterPro"/>
</dbReference>
<name>A0A4R5UU13_9BACT</name>